<dbReference type="CDD" id="cd17503">
    <property type="entry name" value="MFS_LmrB_MDR_like"/>
    <property type="match status" value="1"/>
</dbReference>
<evidence type="ECO:0000313" key="10">
    <source>
        <dbReference type="EMBL" id="CAH0536927.1"/>
    </source>
</evidence>
<feature type="transmembrane region" description="Helical" evidence="8">
    <location>
        <begin position="344"/>
        <end position="361"/>
    </location>
</feature>
<dbReference type="RefSeq" id="WP_237360194.1">
    <property type="nucleotide sequence ID" value="NZ_CAKLDM010000001.1"/>
</dbReference>
<keyword evidence="11" id="KW-1185">Reference proteome</keyword>
<feature type="transmembrane region" description="Helical" evidence="8">
    <location>
        <begin position="89"/>
        <end position="108"/>
    </location>
</feature>
<keyword evidence="6 8" id="KW-1133">Transmembrane helix</keyword>
<gene>
    <name evidence="10" type="primary">emrB</name>
    <name evidence="10" type="ORF">VMF7928_00817</name>
</gene>
<dbReference type="PROSITE" id="PS50850">
    <property type="entry name" value="MFS"/>
    <property type="match status" value="1"/>
</dbReference>
<dbReference type="PANTHER" id="PTHR42718">
    <property type="entry name" value="MAJOR FACILITATOR SUPERFAMILY MULTIDRUG TRANSPORTER MFSC"/>
    <property type="match status" value="1"/>
</dbReference>
<feature type="transmembrane region" description="Helical" evidence="8">
    <location>
        <begin position="114"/>
        <end position="135"/>
    </location>
</feature>
<keyword evidence="5 8" id="KW-0812">Transmembrane</keyword>
<proteinExistence type="inferred from homology"/>
<comment type="caution">
    <text evidence="10">The sequence shown here is derived from an EMBL/GenBank/DDBJ whole genome shotgun (WGS) entry which is preliminary data.</text>
</comment>
<dbReference type="SUPFAM" id="SSF103473">
    <property type="entry name" value="MFS general substrate transporter"/>
    <property type="match status" value="1"/>
</dbReference>
<evidence type="ECO:0000259" key="9">
    <source>
        <dbReference type="PROSITE" id="PS50850"/>
    </source>
</evidence>
<evidence type="ECO:0000256" key="6">
    <source>
        <dbReference type="ARBA" id="ARBA00022989"/>
    </source>
</evidence>
<feature type="transmembrane region" description="Helical" evidence="8">
    <location>
        <begin position="496"/>
        <end position="514"/>
    </location>
</feature>
<evidence type="ECO:0000313" key="11">
    <source>
        <dbReference type="Proteomes" id="UP000838748"/>
    </source>
</evidence>
<dbReference type="InterPro" id="IPR036259">
    <property type="entry name" value="MFS_trans_sf"/>
</dbReference>
<accession>A0ABM9A0S3</accession>
<dbReference type="InterPro" id="IPR011701">
    <property type="entry name" value="MFS"/>
</dbReference>
<keyword evidence="3" id="KW-0813">Transport</keyword>
<keyword evidence="4" id="KW-1003">Cell membrane</keyword>
<feature type="transmembrane region" description="Helical" evidence="8">
    <location>
        <begin position="60"/>
        <end position="80"/>
    </location>
</feature>
<comment type="subcellular location">
    <subcellularLocation>
        <location evidence="1">Cell membrane</location>
        <topology evidence="1">Multi-pass membrane protein</topology>
    </subcellularLocation>
</comment>
<protein>
    <submittedName>
        <fullName evidence="10">Colistin resistance protein EmrB</fullName>
    </submittedName>
</protein>
<evidence type="ECO:0000256" key="4">
    <source>
        <dbReference type="ARBA" id="ARBA00022475"/>
    </source>
</evidence>
<evidence type="ECO:0000256" key="2">
    <source>
        <dbReference type="ARBA" id="ARBA00008537"/>
    </source>
</evidence>
<feature type="transmembrane region" description="Helical" evidence="8">
    <location>
        <begin position="209"/>
        <end position="229"/>
    </location>
</feature>
<evidence type="ECO:0000256" key="1">
    <source>
        <dbReference type="ARBA" id="ARBA00004651"/>
    </source>
</evidence>
<sequence>MEVVIPVGDSNPNKVVTTRDWIALFGGLLGAFMAILDIQITNSSLSAIQGALSATLDQSSWISTSYLVAEMIAIPLSAWFAKSLGERRYLAWTTAFFALSSFLCSLSWNLNSIIVFRAIQGFSGGALIPLAFSLITQILPLERRATGMALFGVAATFAPSIGPTLGGWLTEVLSWHYIFYINIPPAFAVIAMICYGLDKKDIDYDSLKSGDWLGILTMALGLGCLEVVLEQGNDDQWFSSSFIVTLSIISAISLIYFVIIELQREKPLVNLKLMRDPQFAASGIAFLILGMAMYGSIYVIPMYLTQVQNYNSLQIGTVLMWMGLPQLLIFPLLPKITKYIKSTYLVAFGFVIFGISCYVNTHMTAEYAGQQMIVSMVLRALGQPFIIVPISLLSLKNIKLKDSPDASSITNVMRNLGGAIGIAAISTLLQNRTTLHLDRIESTLSSTSEAGWAKLNQLQSYFMHAGSPASTASLQAKADLLNTMQANAAIMAYNDVFFIMSVLLVFAAALILCMRN</sequence>
<comment type="similarity">
    <text evidence="2">Belongs to the major facilitator superfamily. EmrB family.</text>
</comment>
<dbReference type="Proteomes" id="UP000838748">
    <property type="component" value="Unassembled WGS sequence"/>
</dbReference>
<feature type="transmembrane region" description="Helical" evidence="8">
    <location>
        <begin position="21"/>
        <end position="40"/>
    </location>
</feature>
<feature type="domain" description="Major facilitator superfamily (MFS) profile" evidence="9">
    <location>
        <begin position="23"/>
        <end position="516"/>
    </location>
</feature>
<dbReference type="InterPro" id="IPR020846">
    <property type="entry name" value="MFS_dom"/>
</dbReference>
<dbReference type="PANTHER" id="PTHR42718:SF9">
    <property type="entry name" value="MAJOR FACILITATOR SUPERFAMILY MULTIDRUG TRANSPORTER MFSC"/>
    <property type="match status" value="1"/>
</dbReference>
<dbReference type="Gene3D" id="1.20.1250.20">
    <property type="entry name" value="MFS general substrate transporter like domains"/>
    <property type="match status" value="1"/>
</dbReference>
<name>A0ABM9A0S3_9VIBR</name>
<organism evidence="10 11">
    <name type="scientific">Vibrio marisflavi CECT 7928</name>
    <dbReference type="NCBI Taxonomy" id="634439"/>
    <lineage>
        <taxon>Bacteria</taxon>
        <taxon>Pseudomonadati</taxon>
        <taxon>Pseudomonadota</taxon>
        <taxon>Gammaproteobacteria</taxon>
        <taxon>Vibrionales</taxon>
        <taxon>Vibrionaceae</taxon>
        <taxon>Vibrio</taxon>
    </lineage>
</organism>
<dbReference type="EMBL" id="CAKLDM010000001">
    <property type="protein sequence ID" value="CAH0536927.1"/>
    <property type="molecule type" value="Genomic_DNA"/>
</dbReference>
<evidence type="ECO:0000256" key="3">
    <source>
        <dbReference type="ARBA" id="ARBA00022448"/>
    </source>
</evidence>
<dbReference type="NCBIfam" id="TIGR00711">
    <property type="entry name" value="efflux_EmrB"/>
    <property type="match status" value="1"/>
</dbReference>
<reference evidence="10" key="1">
    <citation type="submission" date="2021-11" db="EMBL/GenBank/DDBJ databases">
        <authorList>
            <person name="Rodrigo-Torres L."/>
            <person name="Arahal R. D."/>
            <person name="Lucena T."/>
        </authorList>
    </citation>
    <scope>NUCLEOTIDE SEQUENCE</scope>
    <source>
        <strain evidence="10">CECT 7928</strain>
    </source>
</reference>
<feature type="transmembrane region" description="Helical" evidence="8">
    <location>
        <begin position="312"/>
        <end position="332"/>
    </location>
</feature>
<evidence type="ECO:0000256" key="5">
    <source>
        <dbReference type="ARBA" id="ARBA00022692"/>
    </source>
</evidence>
<dbReference type="InterPro" id="IPR005829">
    <property type="entry name" value="Sugar_transporter_CS"/>
</dbReference>
<feature type="transmembrane region" description="Helical" evidence="8">
    <location>
        <begin position="373"/>
        <end position="392"/>
    </location>
</feature>
<evidence type="ECO:0000256" key="8">
    <source>
        <dbReference type="SAM" id="Phobius"/>
    </source>
</evidence>
<feature type="transmembrane region" description="Helical" evidence="8">
    <location>
        <begin position="175"/>
        <end position="197"/>
    </location>
</feature>
<feature type="transmembrane region" description="Helical" evidence="8">
    <location>
        <begin position="241"/>
        <end position="259"/>
    </location>
</feature>
<keyword evidence="7 8" id="KW-0472">Membrane</keyword>
<feature type="transmembrane region" description="Helical" evidence="8">
    <location>
        <begin position="279"/>
        <end position="300"/>
    </location>
</feature>
<dbReference type="PROSITE" id="PS00217">
    <property type="entry name" value="SUGAR_TRANSPORT_2"/>
    <property type="match status" value="1"/>
</dbReference>
<dbReference type="Pfam" id="PF07690">
    <property type="entry name" value="MFS_1"/>
    <property type="match status" value="1"/>
</dbReference>
<evidence type="ECO:0000256" key="7">
    <source>
        <dbReference type="ARBA" id="ARBA00023136"/>
    </source>
</evidence>
<feature type="transmembrane region" description="Helical" evidence="8">
    <location>
        <begin position="147"/>
        <end position="169"/>
    </location>
</feature>
<dbReference type="InterPro" id="IPR004638">
    <property type="entry name" value="EmrB-like"/>
</dbReference>